<comment type="caution">
    <text evidence="2">The sequence shown here is derived from an EMBL/GenBank/DDBJ whole genome shotgun (WGS) entry which is preliminary data.</text>
</comment>
<sequence>MKTKETLSTSSNNSTKTNKLTTYERFVIPTNKDLQAIQAYSRVANTDDSTKTWMNLFNSYREAANFTNPLELLDDTTLQEQLCQFFCGVRKSGKKEYAPSSLHVGFAAIARGLSDIFYPNRIINIHDKHKWKRLHEIFDGRIKQIQDNQDTSCKKTDALEMCEIKTILDSPNIQTDTPKGLTYRVWFWLTLLCNLRGGDPKRLKNSWIVLNEDHSIEVNIPREKNNAGGAKNPYNSGQHNYIPPDLPNNYSPVADILLYQSKRPKNCKTSEFFLKINTPREIYHGNWFSDLKLGKNSHDNMLKNIVADCKIDANGRNLVNHSMRSTGISLWMLLGISHAEQMDITGHRTLAGISAYSTSTAQQRKKNVSLLIPQKRNADDLNEECLTKNFSNKKQNPLRENTSGNQGFIPASQLLRYDQLEIQSLEQDHKIPQDSSKLPIINIENINIQNCNNVKVEVIVKPFE</sequence>
<proteinExistence type="predicted"/>
<dbReference type="PANTHER" id="PTHR21446">
    <property type="entry name" value="DUF3504 DOMAIN-CONTAINING PROTEIN"/>
    <property type="match status" value="1"/>
</dbReference>
<organism evidence="2 3">
    <name type="scientific">Rhizophagus irregularis (strain DAOM 181602 / DAOM 197198 / MUCL 43194)</name>
    <name type="common">Arbuscular mycorrhizal fungus</name>
    <name type="synonym">Glomus intraradices</name>
    <dbReference type="NCBI Taxonomy" id="747089"/>
    <lineage>
        <taxon>Eukaryota</taxon>
        <taxon>Fungi</taxon>
        <taxon>Fungi incertae sedis</taxon>
        <taxon>Mucoromycota</taxon>
        <taxon>Glomeromycotina</taxon>
        <taxon>Glomeromycetes</taxon>
        <taxon>Glomerales</taxon>
        <taxon>Glomeraceae</taxon>
        <taxon>Rhizophagus</taxon>
    </lineage>
</organism>
<keyword evidence="3" id="KW-1185">Reference proteome</keyword>
<name>A0A2P4QAP8_RHIID</name>
<dbReference type="InterPro" id="IPR052787">
    <property type="entry name" value="MAVS"/>
</dbReference>
<dbReference type="SUPFAM" id="SSF56349">
    <property type="entry name" value="DNA breaking-rejoining enzymes"/>
    <property type="match status" value="1"/>
</dbReference>
<gene>
    <name evidence="2" type="ORF">GLOIN_2v1873335</name>
</gene>
<protein>
    <recommendedName>
        <fullName evidence="4">Zinc finger mym-type protein 2-like: PROVISIONAL</fullName>
    </recommendedName>
</protein>
<dbReference type="GO" id="GO:0003677">
    <property type="term" value="F:DNA binding"/>
    <property type="evidence" value="ECO:0007669"/>
    <property type="project" value="InterPro"/>
</dbReference>
<dbReference type="Proteomes" id="UP000018888">
    <property type="component" value="Unassembled WGS sequence"/>
</dbReference>
<evidence type="ECO:0000256" key="1">
    <source>
        <dbReference type="ARBA" id="ARBA00023172"/>
    </source>
</evidence>
<dbReference type="InterPro" id="IPR011010">
    <property type="entry name" value="DNA_brk_join_enz"/>
</dbReference>
<accession>A0A2P4QAP8</accession>
<evidence type="ECO:0008006" key="4">
    <source>
        <dbReference type="Google" id="ProtNLM"/>
    </source>
</evidence>
<dbReference type="GO" id="GO:0015074">
    <property type="term" value="P:DNA integration"/>
    <property type="evidence" value="ECO:0007669"/>
    <property type="project" value="InterPro"/>
</dbReference>
<evidence type="ECO:0000313" key="2">
    <source>
        <dbReference type="EMBL" id="POG74709.1"/>
    </source>
</evidence>
<dbReference type="GO" id="GO:0006310">
    <property type="term" value="P:DNA recombination"/>
    <property type="evidence" value="ECO:0007669"/>
    <property type="project" value="UniProtKB-KW"/>
</dbReference>
<reference evidence="2 3" key="2">
    <citation type="journal article" date="2018" name="New Phytol.">
        <title>High intraspecific genome diversity in the model arbuscular mycorrhizal symbiont Rhizophagus irregularis.</title>
        <authorList>
            <person name="Chen E.C.H."/>
            <person name="Morin E."/>
            <person name="Beaudet D."/>
            <person name="Noel J."/>
            <person name="Yildirir G."/>
            <person name="Ndikumana S."/>
            <person name="Charron P."/>
            <person name="St-Onge C."/>
            <person name="Giorgi J."/>
            <person name="Kruger M."/>
            <person name="Marton T."/>
            <person name="Ropars J."/>
            <person name="Grigoriev I.V."/>
            <person name="Hainaut M."/>
            <person name="Henrissat B."/>
            <person name="Roux C."/>
            <person name="Martin F."/>
            <person name="Corradi N."/>
        </authorList>
    </citation>
    <scope>NUCLEOTIDE SEQUENCE [LARGE SCALE GENOMIC DNA]</scope>
    <source>
        <strain evidence="2 3">DAOM 197198</strain>
    </source>
</reference>
<dbReference type="Gene3D" id="1.10.443.10">
    <property type="entry name" value="Intergrase catalytic core"/>
    <property type="match status" value="1"/>
</dbReference>
<dbReference type="EMBL" id="AUPC02000068">
    <property type="protein sequence ID" value="POG74709.1"/>
    <property type="molecule type" value="Genomic_DNA"/>
</dbReference>
<evidence type="ECO:0000313" key="3">
    <source>
        <dbReference type="Proteomes" id="UP000018888"/>
    </source>
</evidence>
<dbReference type="VEuPathDB" id="FungiDB:RhiirFUN_018477"/>
<reference evidence="2 3" key="1">
    <citation type="journal article" date="2013" name="Proc. Natl. Acad. Sci. U.S.A.">
        <title>Genome of an arbuscular mycorrhizal fungus provides insight into the oldest plant symbiosis.</title>
        <authorList>
            <person name="Tisserant E."/>
            <person name="Malbreil M."/>
            <person name="Kuo A."/>
            <person name="Kohler A."/>
            <person name="Symeonidi A."/>
            <person name="Balestrini R."/>
            <person name="Charron P."/>
            <person name="Duensing N."/>
            <person name="Frei Dit Frey N."/>
            <person name="Gianinazzi-Pearson V."/>
            <person name="Gilbert L.B."/>
            <person name="Handa Y."/>
            <person name="Herr J.R."/>
            <person name="Hijri M."/>
            <person name="Koul R."/>
            <person name="Kawaguchi M."/>
            <person name="Krajinski F."/>
            <person name="Lammers P.J."/>
            <person name="Masclaux F.G."/>
            <person name="Murat C."/>
            <person name="Morin E."/>
            <person name="Ndikumana S."/>
            <person name="Pagni M."/>
            <person name="Petitpierre D."/>
            <person name="Requena N."/>
            <person name="Rosikiewicz P."/>
            <person name="Riley R."/>
            <person name="Saito K."/>
            <person name="San Clemente H."/>
            <person name="Shapiro H."/>
            <person name="van Tuinen D."/>
            <person name="Becard G."/>
            <person name="Bonfante P."/>
            <person name="Paszkowski U."/>
            <person name="Shachar-Hill Y.Y."/>
            <person name="Tuskan G.A."/>
            <person name="Young P.W."/>
            <person name="Sanders I.R."/>
            <person name="Henrissat B."/>
            <person name="Rensing S.A."/>
            <person name="Grigoriev I.V."/>
            <person name="Corradi N."/>
            <person name="Roux C."/>
            <person name="Martin F."/>
        </authorList>
    </citation>
    <scope>NUCLEOTIDE SEQUENCE [LARGE SCALE GENOMIC DNA]</scope>
    <source>
        <strain evidence="2 3">DAOM 197198</strain>
    </source>
</reference>
<dbReference type="AlphaFoldDB" id="A0A2P4QAP8"/>
<dbReference type="PANTHER" id="PTHR21446:SF12">
    <property type="entry name" value="POTASSIUM CHANNEL TETRAMERIZATION DOMAIN CONTAINING 1"/>
    <property type="match status" value="1"/>
</dbReference>
<dbReference type="InterPro" id="IPR013762">
    <property type="entry name" value="Integrase-like_cat_sf"/>
</dbReference>
<keyword evidence="1" id="KW-0233">DNA recombination</keyword>